<name>A0A841BHI4_9ACTN</name>
<dbReference type="Proteomes" id="UP000587527">
    <property type="component" value="Unassembled WGS sequence"/>
</dbReference>
<organism evidence="2 3">
    <name type="scientific">Allocatelliglobosispora scoriae</name>
    <dbReference type="NCBI Taxonomy" id="643052"/>
    <lineage>
        <taxon>Bacteria</taxon>
        <taxon>Bacillati</taxon>
        <taxon>Actinomycetota</taxon>
        <taxon>Actinomycetes</taxon>
        <taxon>Micromonosporales</taxon>
        <taxon>Micromonosporaceae</taxon>
        <taxon>Allocatelliglobosispora</taxon>
    </lineage>
</organism>
<comment type="caution">
    <text evidence="2">The sequence shown here is derived from an EMBL/GenBank/DDBJ whole genome shotgun (WGS) entry which is preliminary data.</text>
</comment>
<sequence length="101" mass="11323">MRSPLSTAHLSLLLRQRRTEIGTRWRRLTPAQHALLVLTHLRCGDTLTQLAISFDIGTTTAYRHVTEAINVLKAHAPQLAEALTKPWRHPTTIIDGTLIPT</sequence>
<accession>A0A841BHI4</accession>
<evidence type="ECO:0000259" key="1">
    <source>
        <dbReference type="Pfam" id="PF13613"/>
    </source>
</evidence>
<dbReference type="InterPro" id="IPR027805">
    <property type="entry name" value="Transposase_HTH_dom"/>
</dbReference>
<evidence type="ECO:0000313" key="3">
    <source>
        <dbReference type="Proteomes" id="UP000587527"/>
    </source>
</evidence>
<dbReference type="Pfam" id="PF13613">
    <property type="entry name" value="HTH_Tnp_4"/>
    <property type="match status" value="1"/>
</dbReference>
<gene>
    <name evidence="2" type="ORF">F4553_000005</name>
</gene>
<dbReference type="AlphaFoldDB" id="A0A841BHI4"/>
<proteinExistence type="predicted"/>
<evidence type="ECO:0000313" key="2">
    <source>
        <dbReference type="EMBL" id="MBB5866626.1"/>
    </source>
</evidence>
<keyword evidence="3" id="KW-1185">Reference proteome</keyword>
<feature type="domain" description="Transposase Helix-turn-helix" evidence="1">
    <location>
        <begin position="26"/>
        <end position="77"/>
    </location>
</feature>
<dbReference type="EMBL" id="JACHMN010000001">
    <property type="protein sequence ID" value="MBB5866626.1"/>
    <property type="molecule type" value="Genomic_DNA"/>
</dbReference>
<protein>
    <recommendedName>
        <fullName evidence="1">Transposase Helix-turn-helix domain-containing protein</fullName>
    </recommendedName>
</protein>
<reference evidence="2 3" key="1">
    <citation type="submission" date="2020-08" db="EMBL/GenBank/DDBJ databases">
        <title>Sequencing the genomes of 1000 actinobacteria strains.</title>
        <authorList>
            <person name="Klenk H.-P."/>
        </authorList>
    </citation>
    <scope>NUCLEOTIDE SEQUENCE [LARGE SCALE GENOMIC DNA]</scope>
    <source>
        <strain evidence="2 3">DSM 45362</strain>
    </source>
</reference>